<evidence type="ECO:0000313" key="4">
    <source>
        <dbReference type="EMBL" id="KAJ8039367.1"/>
    </source>
</evidence>
<protein>
    <submittedName>
        <fullName evidence="4">F-box/LRR-repeat protein 6</fullName>
    </submittedName>
</protein>
<keyword evidence="1" id="KW-0833">Ubl conjugation pathway</keyword>
<dbReference type="PANTHER" id="PTHR38926">
    <property type="entry name" value="F-BOX DOMAIN CONTAINING PROTEIN, EXPRESSED"/>
    <property type="match status" value="1"/>
</dbReference>
<dbReference type="CDD" id="cd22119">
    <property type="entry name" value="F-box_FBXL6"/>
    <property type="match status" value="1"/>
</dbReference>
<evidence type="ECO:0000256" key="1">
    <source>
        <dbReference type="ARBA" id="ARBA00022786"/>
    </source>
</evidence>
<feature type="compositionally biased region" description="Basic residues" evidence="2">
    <location>
        <begin position="69"/>
        <end position="97"/>
    </location>
</feature>
<dbReference type="AlphaFoldDB" id="A0A9Q1C6Q2"/>
<dbReference type="EMBL" id="JAIZAY010000007">
    <property type="protein sequence ID" value="KAJ8039367.1"/>
    <property type="molecule type" value="Genomic_DNA"/>
</dbReference>
<dbReference type="OrthoDB" id="3134645at2759"/>
<sequence>MGDTHRGARGIFGVAHSKHRPMMFSFCPVRGDEWPSGSDDSDEDFDVKKCNDFSYPDNGEDLIVNPTKNTRKRLKNNAKLKRRKTKKKKKDSRKRKGSDHCTSKNGQKRKRKRLDSSEEYHVQAAAGTENESTDDMCSWDRLPVLILHKIFHFCVQEDGAVPFLLRMSRVCRTWNEAAKSPLLWRHVNLDQHAIKIKEEKRYKVLSWLMDNRFSKLEELNLSHWSRLHHSSLEKLLEKCPTIRKINLTGCIKLNSASISSLVESLPGLASVDLTSMSLPGQCLPTNVSLLWDKKGSQLEELVLSGNRLQRWPKLFDSVLNIPNSMPKLTLLDLSNCSFTSSSVVIFPVEAFQFSCPNLETLCLAGCSMTGSRSDPQELNDSKGFPRLKQLSFPIVRQNHHSPWQQQDLLQRLLKTSEKLQLLDIRGHSSFTSEFSQNLSCTNVEYLYIGQGDQNMLKLCEKWSHSLIVLDMSDVIVEDEMAISNVLPSLAKLKQLDLSGTDIEDSALRLVFQSCPALTELNLTRCRNISRGMKQCFKDQRLQELSAKLIQP</sequence>
<dbReference type="SUPFAM" id="SSF52047">
    <property type="entry name" value="RNI-like"/>
    <property type="match status" value="1"/>
</dbReference>
<dbReference type="InterPro" id="IPR006553">
    <property type="entry name" value="Leu-rich_rpt_Cys-con_subtyp"/>
</dbReference>
<keyword evidence="5" id="KW-1185">Reference proteome</keyword>
<reference evidence="4" key="1">
    <citation type="submission" date="2021-10" db="EMBL/GenBank/DDBJ databases">
        <title>Tropical sea cucumber genome reveals ecological adaptation and Cuvierian tubules defense mechanism.</title>
        <authorList>
            <person name="Chen T."/>
        </authorList>
    </citation>
    <scope>NUCLEOTIDE SEQUENCE</scope>
    <source>
        <strain evidence="4">Nanhai2018</strain>
        <tissue evidence="4">Muscle</tissue>
    </source>
</reference>
<dbReference type="SUPFAM" id="SSF81383">
    <property type="entry name" value="F-box domain"/>
    <property type="match status" value="1"/>
</dbReference>
<dbReference type="Gene3D" id="1.20.1280.50">
    <property type="match status" value="1"/>
</dbReference>
<dbReference type="InterPro" id="IPR036047">
    <property type="entry name" value="F-box-like_dom_sf"/>
</dbReference>
<evidence type="ECO:0000256" key="2">
    <source>
        <dbReference type="SAM" id="MobiDB-lite"/>
    </source>
</evidence>
<dbReference type="PROSITE" id="PS51450">
    <property type="entry name" value="LRR"/>
    <property type="match status" value="1"/>
</dbReference>
<dbReference type="PANTHER" id="PTHR38926:SF5">
    <property type="entry name" value="F-BOX AND LEUCINE-RICH REPEAT PROTEIN 6"/>
    <property type="match status" value="1"/>
</dbReference>
<dbReference type="InterPro" id="IPR001810">
    <property type="entry name" value="F-box_dom"/>
</dbReference>
<organism evidence="4 5">
    <name type="scientific">Holothuria leucospilota</name>
    <name type="common">Black long sea cucumber</name>
    <name type="synonym">Mertensiothuria leucospilota</name>
    <dbReference type="NCBI Taxonomy" id="206669"/>
    <lineage>
        <taxon>Eukaryota</taxon>
        <taxon>Metazoa</taxon>
        <taxon>Echinodermata</taxon>
        <taxon>Eleutherozoa</taxon>
        <taxon>Echinozoa</taxon>
        <taxon>Holothuroidea</taxon>
        <taxon>Aspidochirotacea</taxon>
        <taxon>Aspidochirotida</taxon>
        <taxon>Holothuriidae</taxon>
        <taxon>Holothuria</taxon>
    </lineage>
</organism>
<dbReference type="Pfam" id="PF12937">
    <property type="entry name" value="F-box-like"/>
    <property type="match status" value="1"/>
</dbReference>
<dbReference type="Proteomes" id="UP001152320">
    <property type="component" value="Chromosome 7"/>
</dbReference>
<dbReference type="Gene3D" id="3.80.10.10">
    <property type="entry name" value="Ribonuclease Inhibitor"/>
    <property type="match status" value="2"/>
</dbReference>
<feature type="region of interest" description="Disordered" evidence="2">
    <location>
        <begin position="53"/>
        <end position="127"/>
    </location>
</feature>
<gene>
    <name evidence="4" type="ORF">HOLleu_17060</name>
</gene>
<dbReference type="InterPro" id="IPR001611">
    <property type="entry name" value="Leu-rich_rpt"/>
</dbReference>
<feature type="domain" description="F-box" evidence="3">
    <location>
        <begin position="139"/>
        <end position="189"/>
    </location>
</feature>
<dbReference type="InterPro" id="IPR047922">
    <property type="entry name" value="FBXL6_F-box"/>
</dbReference>
<dbReference type="InterPro" id="IPR032675">
    <property type="entry name" value="LRR_dom_sf"/>
</dbReference>
<accession>A0A9Q1C6Q2</accession>
<dbReference type="SMART" id="SM00367">
    <property type="entry name" value="LRR_CC"/>
    <property type="match status" value="6"/>
</dbReference>
<proteinExistence type="predicted"/>
<name>A0A9Q1C6Q2_HOLLE</name>
<comment type="caution">
    <text evidence="4">The sequence shown here is derived from an EMBL/GenBank/DDBJ whole genome shotgun (WGS) entry which is preliminary data.</text>
</comment>
<evidence type="ECO:0000313" key="5">
    <source>
        <dbReference type="Proteomes" id="UP001152320"/>
    </source>
</evidence>
<dbReference type="GO" id="GO:0019005">
    <property type="term" value="C:SCF ubiquitin ligase complex"/>
    <property type="evidence" value="ECO:0007669"/>
    <property type="project" value="InterPro"/>
</dbReference>
<evidence type="ECO:0000259" key="3">
    <source>
        <dbReference type="Pfam" id="PF12937"/>
    </source>
</evidence>